<keyword evidence="3" id="KW-0808">Transferase</keyword>
<evidence type="ECO:0000256" key="5">
    <source>
        <dbReference type="ARBA" id="ARBA00023098"/>
    </source>
</evidence>
<dbReference type="InterPro" id="IPR029063">
    <property type="entry name" value="SAM-dependent_MTases_sf"/>
</dbReference>
<feature type="active site" evidence="6">
    <location>
        <position position="383"/>
    </location>
</feature>
<organism evidence="7 8">
    <name type="scientific">Thiohalospira halophila DSM 15071</name>
    <dbReference type="NCBI Taxonomy" id="1123397"/>
    <lineage>
        <taxon>Bacteria</taxon>
        <taxon>Pseudomonadati</taxon>
        <taxon>Pseudomonadota</taxon>
        <taxon>Gammaproteobacteria</taxon>
        <taxon>Thiohalospirales</taxon>
        <taxon>Thiohalospiraceae</taxon>
        <taxon>Thiohalospira</taxon>
    </lineage>
</organism>
<dbReference type="STRING" id="1123397.SAMN05660831_00587"/>
<dbReference type="SUPFAM" id="SSF53335">
    <property type="entry name" value="S-adenosyl-L-methionine-dependent methyltransferases"/>
    <property type="match status" value="1"/>
</dbReference>
<accession>A0A1I1P4N3</accession>
<evidence type="ECO:0000256" key="4">
    <source>
        <dbReference type="ARBA" id="ARBA00022691"/>
    </source>
</evidence>
<proteinExistence type="inferred from homology"/>
<gene>
    <name evidence="7" type="ORF">SAMN05660831_00587</name>
</gene>
<dbReference type="GO" id="GO:0008610">
    <property type="term" value="P:lipid biosynthetic process"/>
    <property type="evidence" value="ECO:0007669"/>
    <property type="project" value="InterPro"/>
</dbReference>
<protein>
    <submittedName>
        <fullName evidence="7">Cyclopropane-fatty-acyl-phospholipid synthase</fullName>
    </submittedName>
</protein>
<dbReference type="Pfam" id="PF02353">
    <property type="entry name" value="CMAS"/>
    <property type="match status" value="1"/>
</dbReference>
<dbReference type="GO" id="GO:0008168">
    <property type="term" value="F:methyltransferase activity"/>
    <property type="evidence" value="ECO:0007669"/>
    <property type="project" value="UniProtKB-KW"/>
</dbReference>
<keyword evidence="8" id="KW-1185">Reference proteome</keyword>
<keyword evidence="5" id="KW-0443">Lipid metabolism</keyword>
<evidence type="ECO:0000256" key="3">
    <source>
        <dbReference type="ARBA" id="ARBA00022679"/>
    </source>
</evidence>
<dbReference type="InterPro" id="IPR003333">
    <property type="entry name" value="CMAS"/>
</dbReference>
<comment type="similarity">
    <text evidence="1">Belongs to the CFA/CMAS family.</text>
</comment>
<evidence type="ECO:0000313" key="8">
    <source>
        <dbReference type="Proteomes" id="UP000198611"/>
    </source>
</evidence>
<name>A0A1I1P4N3_9GAMM</name>
<dbReference type="Gene3D" id="3.40.50.150">
    <property type="entry name" value="Vaccinia Virus protein VP39"/>
    <property type="match status" value="1"/>
</dbReference>
<reference evidence="7 8" key="1">
    <citation type="submission" date="2016-10" db="EMBL/GenBank/DDBJ databases">
        <authorList>
            <person name="de Groot N.N."/>
        </authorList>
    </citation>
    <scope>NUCLEOTIDE SEQUENCE [LARGE SCALE GENOMIC DNA]</scope>
    <source>
        <strain evidence="7 8">HL3</strain>
    </source>
</reference>
<evidence type="ECO:0000313" key="7">
    <source>
        <dbReference type="EMBL" id="SFD04616.1"/>
    </source>
</evidence>
<dbReference type="CDD" id="cd02440">
    <property type="entry name" value="AdoMet_MTases"/>
    <property type="match status" value="1"/>
</dbReference>
<dbReference type="AlphaFoldDB" id="A0A1I1P4N3"/>
<keyword evidence="2" id="KW-0489">Methyltransferase</keyword>
<dbReference type="PIRSF" id="PIRSF003085">
    <property type="entry name" value="CMAS"/>
    <property type="match status" value="1"/>
</dbReference>
<dbReference type="Proteomes" id="UP000198611">
    <property type="component" value="Unassembled WGS sequence"/>
</dbReference>
<dbReference type="PANTHER" id="PTHR43667:SF2">
    <property type="entry name" value="FATTY ACID C-METHYL TRANSFERASE"/>
    <property type="match status" value="1"/>
</dbReference>
<dbReference type="GO" id="GO:0032259">
    <property type="term" value="P:methylation"/>
    <property type="evidence" value="ECO:0007669"/>
    <property type="project" value="UniProtKB-KW"/>
</dbReference>
<evidence type="ECO:0000256" key="6">
    <source>
        <dbReference type="PIRSR" id="PIRSR003085-1"/>
    </source>
</evidence>
<dbReference type="InterPro" id="IPR050723">
    <property type="entry name" value="CFA/CMAS"/>
</dbReference>
<evidence type="ECO:0000256" key="1">
    <source>
        <dbReference type="ARBA" id="ARBA00010815"/>
    </source>
</evidence>
<evidence type="ECO:0000256" key="2">
    <source>
        <dbReference type="ARBA" id="ARBA00022603"/>
    </source>
</evidence>
<dbReference type="PANTHER" id="PTHR43667">
    <property type="entry name" value="CYCLOPROPANE-FATTY-ACYL-PHOSPHOLIPID SYNTHASE"/>
    <property type="match status" value="1"/>
</dbReference>
<dbReference type="EMBL" id="FOMJ01000001">
    <property type="protein sequence ID" value="SFD04616.1"/>
    <property type="molecule type" value="Genomic_DNA"/>
</dbReference>
<dbReference type="RefSeq" id="WP_093427231.1">
    <property type="nucleotide sequence ID" value="NZ_FOMJ01000001.1"/>
</dbReference>
<keyword evidence="4" id="KW-0949">S-adenosyl-L-methionine</keyword>
<dbReference type="OrthoDB" id="9782855at2"/>
<sequence length="404" mass="45703">MDAEQLRPLEAGPGLALRPWSWLLRGLHVGRLRVDGAGGRGFTATGAEAGPEAQILLHRPLNLLNRVMRRGAMGFAEGYMAGEWESSDLTTLLTLAARNEAALGRASEGGRLARWRETLSHRTRANTRRGSRRNIAAHYDLGNDFYRLWLDPTMTYSAALYAPGEDNLAAAQRHKYQRLLRQLDARPGDHILEIGCGWGGFALEAARCGYRVTGITLSREQLAWARRRVAEAGLSDRVDLQLRDYRDLEGAWDHVVSIEMFEAVGEAWWPTFFGTVGRCLRPGGRAALQVITIDESVFDDYRRGADFIQRYIFPGGMLPSITAFRERAGEAGLRVSSLDRFGHDYARTLQSWHRRFLDVLPRVREQGFDDRFIRMWRYYLSYCTAGFQTGRIDLIQTTLEHPDG</sequence>